<organism evidence="8 9">
    <name type="scientific">Tigheibacillus halophilus</name>
    <dbReference type="NCBI Taxonomy" id="361280"/>
    <lineage>
        <taxon>Bacteria</taxon>
        <taxon>Bacillati</taxon>
        <taxon>Bacillota</taxon>
        <taxon>Bacilli</taxon>
        <taxon>Bacillales</taxon>
        <taxon>Bacillaceae</taxon>
        <taxon>Tigheibacillus</taxon>
    </lineage>
</organism>
<gene>
    <name evidence="8" type="ORF">RWE15_18280</name>
</gene>
<reference evidence="8 9" key="1">
    <citation type="submission" date="2023-10" db="EMBL/GenBank/DDBJ databases">
        <title>Virgibacillus halophilus 5B73C genome.</title>
        <authorList>
            <person name="Miliotis G."/>
            <person name="Sengupta P."/>
            <person name="Hameed A."/>
            <person name="Chuvochina M."/>
            <person name="Mcdonagh F."/>
            <person name="Simpson A.C."/>
            <person name="Singh N.K."/>
            <person name="Rekha P.D."/>
            <person name="Raman K."/>
            <person name="Hugenholtz P."/>
            <person name="Venkateswaran K."/>
        </authorList>
    </citation>
    <scope>NUCLEOTIDE SEQUENCE [LARGE SCALE GENOMIC DNA]</scope>
    <source>
        <strain evidence="8 9">5B73C</strain>
    </source>
</reference>
<dbReference type="InterPro" id="IPR001626">
    <property type="entry name" value="ABC_TroCD"/>
</dbReference>
<protein>
    <submittedName>
        <fullName evidence="8">Metal ABC transporter permease</fullName>
    </submittedName>
</protein>
<comment type="similarity">
    <text evidence="2 6">Belongs to the ABC-3 integral membrane protein family.</text>
</comment>
<accession>A0ABU5CAS4</accession>
<dbReference type="Pfam" id="PF00950">
    <property type="entry name" value="ABC-3"/>
    <property type="match status" value="1"/>
</dbReference>
<comment type="caution">
    <text evidence="8">The sequence shown here is derived from an EMBL/GenBank/DDBJ whole genome shotgun (WGS) entry which is preliminary data.</text>
</comment>
<dbReference type="CDD" id="cd06550">
    <property type="entry name" value="TM_ABC_iron-siderophores_like"/>
    <property type="match status" value="1"/>
</dbReference>
<dbReference type="Gene3D" id="1.10.3470.10">
    <property type="entry name" value="ABC transporter involved in vitamin B12 uptake, BtuC"/>
    <property type="match status" value="1"/>
</dbReference>
<keyword evidence="9" id="KW-1185">Reference proteome</keyword>
<evidence type="ECO:0000256" key="6">
    <source>
        <dbReference type="RuleBase" id="RU003943"/>
    </source>
</evidence>
<comment type="subcellular location">
    <subcellularLocation>
        <location evidence="6">Cell membrane</location>
        <topology evidence="6">Multi-pass membrane protein</topology>
    </subcellularLocation>
    <subcellularLocation>
        <location evidence="1">Membrane</location>
        <topology evidence="1">Multi-pass membrane protein</topology>
    </subcellularLocation>
</comment>
<dbReference type="PROSITE" id="PS51257">
    <property type="entry name" value="PROKAR_LIPOPROTEIN"/>
    <property type="match status" value="1"/>
</dbReference>
<feature type="transmembrane region" description="Helical" evidence="7">
    <location>
        <begin position="185"/>
        <end position="202"/>
    </location>
</feature>
<dbReference type="EMBL" id="JAWDIP010000004">
    <property type="protein sequence ID" value="MDY0395966.1"/>
    <property type="molecule type" value="Genomic_DNA"/>
</dbReference>
<evidence type="ECO:0000256" key="5">
    <source>
        <dbReference type="ARBA" id="ARBA00023136"/>
    </source>
</evidence>
<evidence type="ECO:0000256" key="2">
    <source>
        <dbReference type="ARBA" id="ARBA00008034"/>
    </source>
</evidence>
<evidence type="ECO:0000256" key="1">
    <source>
        <dbReference type="ARBA" id="ARBA00004141"/>
    </source>
</evidence>
<feature type="transmembrane region" description="Helical" evidence="7">
    <location>
        <begin position="234"/>
        <end position="252"/>
    </location>
</feature>
<keyword evidence="4 7" id="KW-1133">Transmembrane helix</keyword>
<evidence type="ECO:0000313" key="8">
    <source>
        <dbReference type="EMBL" id="MDY0395966.1"/>
    </source>
</evidence>
<dbReference type="Proteomes" id="UP001281447">
    <property type="component" value="Unassembled WGS sequence"/>
</dbReference>
<feature type="transmembrane region" description="Helical" evidence="7">
    <location>
        <begin position="162"/>
        <end position="179"/>
    </location>
</feature>
<dbReference type="InterPro" id="IPR037294">
    <property type="entry name" value="ABC_BtuC-like"/>
</dbReference>
<feature type="transmembrane region" description="Helical" evidence="7">
    <location>
        <begin position="44"/>
        <end position="70"/>
    </location>
</feature>
<feature type="transmembrane region" description="Helical" evidence="7">
    <location>
        <begin position="209"/>
        <end position="228"/>
    </location>
</feature>
<evidence type="ECO:0000313" key="9">
    <source>
        <dbReference type="Proteomes" id="UP001281447"/>
    </source>
</evidence>
<keyword evidence="3 6" id="KW-0812">Transmembrane</keyword>
<dbReference type="PANTHER" id="PTHR30477:SF13">
    <property type="entry name" value="IRON TRANSPORT SYSTEM MEMBRANE PROTEIN HI_0360-RELATED"/>
    <property type="match status" value="1"/>
</dbReference>
<sequence length="272" mass="29260">MQKALFTSIMVGIICGVIGCFIVLRGLSLMGDAISHAVLPGVAISFMLGINYFYGAVVFGLLTAGGIGFVNQNSRIKSDASIGIVFSAFLALGIILMTQAQTAIDLTQILFGNVLAVRSSDMWLTLAIGIVVLAVITLLYKEFLITTFDPVVSKAYGLPTKWIHYLLMILLTLVTVASLQTVGVILVVAMLITPASTAYLLTNRLSIMIALSGFFGALSSVIGLYMSFKYNWPSGPVIVIATTLIFIFTFLFSPKQGIIGQAIRTWRRRSAA</sequence>
<name>A0ABU5CAS4_9BACI</name>
<dbReference type="SUPFAM" id="SSF81345">
    <property type="entry name" value="ABC transporter involved in vitamin B12 uptake, BtuC"/>
    <property type="match status" value="1"/>
</dbReference>
<feature type="transmembrane region" description="Helical" evidence="7">
    <location>
        <begin position="122"/>
        <end position="141"/>
    </location>
</feature>
<proteinExistence type="inferred from homology"/>
<keyword evidence="6" id="KW-0813">Transport</keyword>
<evidence type="ECO:0000256" key="4">
    <source>
        <dbReference type="ARBA" id="ARBA00022989"/>
    </source>
</evidence>
<feature type="transmembrane region" description="Helical" evidence="7">
    <location>
        <begin position="82"/>
        <end position="102"/>
    </location>
</feature>
<evidence type="ECO:0000256" key="7">
    <source>
        <dbReference type="SAM" id="Phobius"/>
    </source>
</evidence>
<evidence type="ECO:0000256" key="3">
    <source>
        <dbReference type="ARBA" id="ARBA00022692"/>
    </source>
</evidence>
<dbReference type="PANTHER" id="PTHR30477">
    <property type="entry name" value="ABC-TRANSPORTER METAL-BINDING PROTEIN"/>
    <property type="match status" value="1"/>
</dbReference>
<feature type="transmembrane region" description="Helical" evidence="7">
    <location>
        <begin position="5"/>
        <end position="24"/>
    </location>
</feature>
<keyword evidence="5 7" id="KW-0472">Membrane</keyword>